<proteinExistence type="predicted"/>
<feature type="region of interest" description="Disordered" evidence="2">
    <location>
        <begin position="1"/>
        <end position="85"/>
    </location>
</feature>
<gene>
    <name evidence="4" type="ORF">CROS1456_LOCUS4954</name>
</gene>
<dbReference type="InterPro" id="IPR013626">
    <property type="entry name" value="PaO"/>
</dbReference>
<dbReference type="EMBL" id="HBHZ01006377">
    <property type="protein sequence ID" value="CAE0191864.1"/>
    <property type="molecule type" value="Transcribed_RNA"/>
</dbReference>
<dbReference type="Pfam" id="PF08417">
    <property type="entry name" value="PaO"/>
    <property type="match status" value="1"/>
</dbReference>
<dbReference type="AlphaFoldDB" id="A0A7S3CCQ1"/>
<dbReference type="InterPro" id="IPR050584">
    <property type="entry name" value="Cholesterol_7-desaturase"/>
</dbReference>
<sequence>MMKILGQHTSSTRGGAMNRAGVASSSSSSSSSTPSSSSCARTWVGKRPTRTRSVRRRCPAPLRALRNDRSSSRSSSSSSDLKGRSIEDLQAEMARLQEQIHEAHLQAHVQERRIAEELASLEVAGQRSKVLEATLGLGAEDAEKISSEARQQAGAASSSGAVQAEVAPAAEKQQQKKKSPLLRSDLKWPKELIDYWYPVEFSKNVKHEGKAVEFEVFGVKTRVTRLGSDEGPAEIRSAEDPSKIFPTHEKDGMVWGWLSDKPCPPAEEIPGFTKPPAAYREERPFTIHAELVIDVKVEHGLLLENLLDLAHAPFTHTATFAKGWSIPDLVKFNTSKILGGNWEPYPIDMSFEPPCMVLSTIGLMQPGKLEEGARAEACQNHLHQLHVCLPSETGTRLLYRMSLDFMGFMLFVPFAKKIWEAMAAQVLGEDLRLVQGQEDRLRRGGDTWANPVPYDKLAVRYRKWRNSLSDWELREQQEAKLRTMSAGEMLAPVAEDEA</sequence>
<dbReference type="GO" id="GO:0005737">
    <property type="term" value="C:cytoplasm"/>
    <property type="evidence" value="ECO:0007669"/>
    <property type="project" value="TreeGrafter"/>
</dbReference>
<dbReference type="Gene3D" id="3.90.380.10">
    <property type="entry name" value="Naphthalene 1,2-dioxygenase Alpha Subunit, Chain A, domain 1"/>
    <property type="match status" value="1"/>
</dbReference>
<feature type="domain" description="Pheophorbide a oxygenase" evidence="3">
    <location>
        <begin position="351"/>
        <end position="448"/>
    </location>
</feature>
<accession>A0A7S3CCQ1</accession>
<reference evidence="4" key="1">
    <citation type="submission" date="2021-01" db="EMBL/GenBank/DDBJ databases">
        <authorList>
            <person name="Corre E."/>
            <person name="Pelletier E."/>
            <person name="Niang G."/>
            <person name="Scheremetjew M."/>
            <person name="Finn R."/>
            <person name="Kale V."/>
            <person name="Holt S."/>
            <person name="Cochrane G."/>
            <person name="Meng A."/>
            <person name="Brown T."/>
            <person name="Cohen L."/>
        </authorList>
    </citation>
    <scope>NUCLEOTIDE SEQUENCE</scope>
    <source>
        <strain evidence="4">RCC1871</strain>
    </source>
</reference>
<name>A0A7S3CCQ1_9CHLO</name>
<feature type="compositionally biased region" description="Low complexity" evidence="2">
    <location>
        <begin position="148"/>
        <end position="172"/>
    </location>
</feature>
<dbReference type="PANTHER" id="PTHR21266">
    <property type="entry name" value="IRON-SULFUR DOMAIN CONTAINING PROTEIN"/>
    <property type="match status" value="1"/>
</dbReference>
<evidence type="ECO:0000313" key="4">
    <source>
        <dbReference type="EMBL" id="CAE0191864.1"/>
    </source>
</evidence>
<evidence type="ECO:0000256" key="2">
    <source>
        <dbReference type="SAM" id="MobiDB-lite"/>
    </source>
</evidence>
<evidence type="ECO:0000256" key="1">
    <source>
        <dbReference type="ARBA" id="ARBA00022946"/>
    </source>
</evidence>
<keyword evidence="1" id="KW-0809">Transit peptide</keyword>
<organism evidence="4">
    <name type="scientific">Chloropicon roscoffensis</name>
    <dbReference type="NCBI Taxonomy" id="1461544"/>
    <lineage>
        <taxon>Eukaryota</taxon>
        <taxon>Viridiplantae</taxon>
        <taxon>Chlorophyta</taxon>
        <taxon>Chloropicophyceae</taxon>
        <taxon>Chloropicales</taxon>
        <taxon>Chloropicaceae</taxon>
        <taxon>Chloropicon</taxon>
    </lineage>
</organism>
<feature type="region of interest" description="Disordered" evidence="2">
    <location>
        <begin position="146"/>
        <end position="181"/>
    </location>
</feature>
<feature type="compositionally biased region" description="Basic residues" evidence="2">
    <location>
        <begin position="47"/>
        <end position="58"/>
    </location>
</feature>
<protein>
    <recommendedName>
        <fullName evidence="3">Pheophorbide a oxygenase domain-containing protein</fullName>
    </recommendedName>
</protein>
<dbReference type="SUPFAM" id="SSF55961">
    <property type="entry name" value="Bet v1-like"/>
    <property type="match status" value="1"/>
</dbReference>
<feature type="compositionally biased region" description="Low complexity" evidence="2">
    <location>
        <begin position="24"/>
        <end position="38"/>
    </location>
</feature>
<dbReference type="PANTHER" id="PTHR21266:SF19">
    <property type="entry name" value="CHLOROPHYLLIDE A OXYGENASE, CHLOROPLASTIC"/>
    <property type="match status" value="1"/>
</dbReference>
<dbReference type="GO" id="GO:0010277">
    <property type="term" value="F:chlorophyllide a oxygenase activity"/>
    <property type="evidence" value="ECO:0007669"/>
    <property type="project" value="InterPro"/>
</dbReference>
<evidence type="ECO:0000259" key="3">
    <source>
        <dbReference type="Pfam" id="PF08417"/>
    </source>
</evidence>